<dbReference type="InterPro" id="IPR023614">
    <property type="entry name" value="Porin_dom_sf"/>
</dbReference>
<evidence type="ECO:0000256" key="1">
    <source>
        <dbReference type="ARBA" id="ARBA00004571"/>
    </source>
</evidence>
<dbReference type="SUPFAM" id="SSF56935">
    <property type="entry name" value="Porins"/>
    <property type="match status" value="1"/>
</dbReference>
<protein>
    <submittedName>
        <fullName evidence="8">Porin OmpF</fullName>
    </submittedName>
</protein>
<evidence type="ECO:0000313" key="8">
    <source>
        <dbReference type="EMBL" id="NCH89418.1"/>
    </source>
</evidence>
<dbReference type="GO" id="GO:0015288">
    <property type="term" value="F:porin activity"/>
    <property type="evidence" value="ECO:0007669"/>
    <property type="project" value="UniProtKB-KW"/>
</dbReference>
<keyword evidence="6" id="KW-0406">Ion transport</keyword>
<comment type="subcellular location">
    <subcellularLocation>
        <location evidence="1 6">Cell outer membrane</location>
        <topology evidence="1 6">Multi-pass membrane protein</topology>
    </subcellularLocation>
</comment>
<evidence type="ECO:0000256" key="3">
    <source>
        <dbReference type="ARBA" id="ARBA00022729"/>
    </source>
</evidence>
<dbReference type="GO" id="GO:0034220">
    <property type="term" value="P:monoatomic ion transmembrane transport"/>
    <property type="evidence" value="ECO:0007669"/>
    <property type="project" value="InterPro"/>
</dbReference>
<keyword evidence="6" id="KW-0813">Transport</keyword>
<evidence type="ECO:0000256" key="2">
    <source>
        <dbReference type="ARBA" id="ARBA00007539"/>
    </source>
</evidence>
<dbReference type="PRINTS" id="PR00183">
    <property type="entry name" value="ECOLIPORIN"/>
</dbReference>
<dbReference type="EMBL" id="RPBY01000008">
    <property type="protein sequence ID" value="NCH89418.1"/>
    <property type="molecule type" value="Genomic_DNA"/>
</dbReference>
<evidence type="ECO:0000256" key="4">
    <source>
        <dbReference type="ARBA" id="ARBA00023136"/>
    </source>
</evidence>
<proteinExistence type="inferred from homology"/>
<feature type="signal peptide" evidence="7">
    <location>
        <begin position="1"/>
        <end position="21"/>
    </location>
</feature>
<dbReference type="NCBIfam" id="NF007446">
    <property type="entry name" value="PRK10002.1"/>
    <property type="match status" value="1"/>
</dbReference>
<comment type="caution">
    <text evidence="8">The sequence shown here is derived from an EMBL/GenBank/DDBJ whole genome shotgun (WGS) entry which is preliminary data.</text>
</comment>
<dbReference type="Gene3D" id="2.40.160.10">
    <property type="entry name" value="Porin"/>
    <property type="match status" value="1"/>
</dbReference>
<dbReference type="PROSITE" id="PS00576">
    <property type="entry name" value="GRAM_NEG_PORIN"/>
    <property type="match status" value="1"/>
</dbReference>
<name>A0A9Q4T9I2_9ENTR</name>
<dbReference type="AlphaFoldDB" id="A0A9Q4T9I2"/>
<organism evidence="8 9">
    <name type="scientific">Cronobacter dublinensis</name>
    <dbReference type="NCBI Taxonomy" id="413497"/>
    <lineage>
        <taxon>Bacteria</taxon>
        <taxon>Pseudomonadati</taxon>
        <taxon>Pseudomonadota</taxon>
        <taxon>Gammaproteobacteria</taxon>
        <taxon>Enterobacterales</taxon>
        <taxon>Enterobacteriaceae</taxon>
        <taxon>Cronobacter</taxon>
    </lineage>
</organism>
<keyword evidence="3 7" id="KW-0732">Signal</keyword>
<dbReference type="PANTHER" id="PTHR34501:SF2">
    <property type="entry name" value="OUTER MEMBRANE PORIN F-RELATED"/>
    <property type="match status" value="1"/>
</dbReference>
<dbReference type="GO" id="GO:0009279">
    <property type="term" value="C:cell outer membrane"/>
    <property type="evidence" value="ECO:0007669"/>
    <property type="project" value="UniProtKB-SubCell"/>
</dbReference>
<dbReference type="PRINTS" id="PR00182">
    <property type="entry name" value="ECOLNEIPORIN"/>
</dbReference>
<keyword evidence="6" id="KW-0626">Porin</keyword>
<feature type="chain" id="PRO_5040162225" evidence="7">
    <location>
        <begin position="22"/>
        <end position="372"/>
    </location>
</feature>
<evidence type="ECO:0000313" key="9">
    <source>
        <dbReference type="Proteomes" id="UP000778262"/>
    </source>
</evidence>
<dbReference type="InterPro" id="IPR050298">
    <property type="entry name" value="Gram-neg_bact_OMP"/>
</dbReference>
<keyword evidence="6" id="KW-0812">Transmembrane</keyword>
<dbReference type="InterPro" id="IPR001897">
    <property type="entry name" value="Porin_gammaproteobac"/>
</dbReference>
<comment type="similarity">
    <text evidence="2 6">Belongs to the Gram-negative porin family.</text>
</comment>
<evidence type="ECO:0000256" key="5">
    <source>
        <dbReference type="ARBA" id="ARBA00023237"/>
    </source>
</evidence>
<sequence length="372" mass="40260">MKRNILAVVIPALLVAGAANAAEIYNKDGNKVDIYGKAVGLHYFTKDNGDNGYAGNGDQTYARLGFKGETQINDQLTGYGQWEYHFSGSNSEGGSDAQSDNKTRLAFAGLKFGDFGSFDYGRNYGLVYDAIGVTDMLPEFGGDTGSSDNFFSGRNGGLATYRNSNFFGLVDGLNFGVQYLGKNERSGGVSDTVRSNGDGWATSLSYDFEGFGIVGAYGAADRTNDQEALTTYGTNGEKAEQWATGIKYDANNIYLAALYGETRNATRLKTTLPGTTSAVTGYLNKTQDFSVVAQYQFDFGLRPSIAYYKSKAKDVEGIGSEEFINYVEVGATYYFNKNMSTYVDYIINQIDSDNKLGVGSDNTAAVGIVYQF</sequence>
<evidence type="ECO:0000256" key="6">
    <source>
        <dbReference type="RuleBase" id="RU000469"/>
    </source>
</evidence>
<dbReference type="InterPro" id="IPR033900">
    <property type="entry name" value="Gram_neg_porin_domain"/>
</dbReference>
<dbReference type="InterPro" id="IPR013793">
    <property type="entry name" value="Porin_Gram-ve_CS"/>
</dbReference>
<dbReference type="InterPro" id="IPR001702">
    <property type="entry name" value="Porin_Gram-ve"/>
</dbReference>
<keyword evidence="5 6" id="KW-0998">Cell outer membrane</keyword>
<comment type="subunit">
    <text evidence="6">Homotrimer.</text>
</comment>
<dbReference type="Pfam" id="PF00267">
    <property type="entry name" value="Porin_1"/>
    <property type="match status" value="1"/>
</dbReference>
<dbReference type="GO" id="GO:0046930">
    <property type="term" value="C:pore complex"/>
    <property type="evidence" value="ECO:0007669"/>
    <property type="project" value="UniProtKB-KW"/>
</dbReference>
<evidence type="ECO:0000256" key="7">
    <source>
        <dbReference type="SAM" id="SignalP"/>
    </source>
</evidence>
<dbReference type="CDD" id="cd00342">
    <property type="entry name" value="gram_neg_porins"/>
    <property type="match status" value="1"/>
</dbReference>
<gene>
    <name evidence="8" type="primary">ompF</name>
    <name evidence="8" type="ORF">EHJ13_18570</name>
</gene>
<dbReference type="Proteomes" id="UP000778262">
    <property type="component" value="Unassembled WGS sequence"/>
</dbReference>
<reference evidence="8" key="1">
    <citation type="submission" date="2018-11" db="EMBL/GenBank/DDBJ databases">
        <title>Genomics analysis of Putative Virulence Factors on Adhesion and Cytotoxicity for Cronobacter spp.</title>
        <authorList>
            <person name="Cui J."/>
        </authorList>
    </citation>
    <scope>NUCLEOTIDE SEQUENCE</scope>
    <source>
        <strain evidence="8">SD69</strain>
    </source>
</reference>
<keyword evidence="4 6" id="KW-0472">Membrane</keyword>
<dbReference type="PANTHER" id="PTHR34501">
    <property type="entry name" value="PROTEIN YDDL-RELATED"/>
    <property type="match status" value="1"/>
</dbReference>
<accession>A0A9Q4T9I2</accession>